<name>A0A0G1S0S7_9BACT</name>
<accession>A0A0G1S0S7</accession>
<gene>
    <name evidence="1" type="ORF">UX39_C0006G0027</name>
</gene>
<protein>
    <submittedName>
        <fullName evidence="1">Uncharacterized protein</fullName>
    </submittedName>
</protein>
<sequence>MYFIRFFWFCQEIIKFVQDFLWGTADLFLIMSVQEHASLHWQTFSSAKKYESGVYRALMATL</sequence>
<dbReference type="Proteomes" id="UP000034175">
    <property type="component" value="Unassembled WGS sequence"/>
</dbReference>
<dbReference type="AlphaFoldDB" id="A0A0G1S0S7"/>
<evidence type="ECO:0000313" key="1">
    <source>
        <dbReference type="EMBL" id="KKU26815.1"/>
    </source>
</evidence>
<reference evidence="1 2" key="1">
    <citation type="journal article" date="2015" name="Nature">
        <title>rRNA introns, odd ribosomes, and small enigmatic genomes across a large radiation of phyla.</title>
        <authorList>
            <person name="Brown C.T."/>
            <person name="Hug L.A."/>
            <person name="Thomas B.C."/>
            <person name="Sharon I."/>
            <person name="Castelle C.J."/>
            <person name="Singh A."/>
            <person name="Wilkins M.J."/>
            <person name="Williams K.H."/>
            <person name="Banfield J.F."/>
        </authorList>
    </citation>
    <scope>NUCLEOTIDE SEQUENCE [LARGE SCALE GENOMIC DNA]</scope>
</reference>
<evidence type="ECO:0000313" key="2">
    <source>
        <dbReference type="Proteomes" id="UP000034175"/>
    </source>
</evidence>
<dbReference type="EMBL" id="LCMA01000006">
    <property type="protein sequence ID" value="KKU26815.1"/>
    <property type="molecule type" value="Genomic_DNA"/>
</dbReference>
<proteinExistence type="predicted"/>
<organism evidence="1 2">
    <name type="scientific">Candidatus Magasanikbacteria bacterium GW2011_GWA2_46_17</name>
    <dbReference type="NCBI Taxonomy" id="1619042"/>
    <lineage>
        <taxon>Bacteria</taxon>
        <taxon>Candidatus Magasanikiibacteriota</taxon>
    </lineage>
</organism>
<comment type="caution">
    <text evidence="1">The sequence shown here is derived from an EMBL/GenBank/DDBJ whole genome shotgun (WGS) entry which is preliminary data.</text>
</comment>